<reference evidence="1" key="1">
    <citation type="submission" date="2020-05" db="EMBL/GenBank/DDBJ databases">
        <authorList>
            <person name="Chiriac C."/>
            <person name="Salcher M."/>
            <person name="Ghai R."/>
            <person name="Kavagutti S V."/>
        </authorList>
    </citation>
    <scope>NUCLEOTIDE SEQUENCE</scope>
</reference>
<proteinExistence type="predicted"/>
<gene>
    <name evidence="1" type="ORF">UFOPK3472_00470</name>
</gene>
<dbReference type="EMBL" id="CAFBLX010000018">
    <property type="protein sequence ID" value="CAB4879387.1"/>
    <property type="molecule type" value="Genomic_DNA"/>
</dbReference>
<protein>
    <submittedName>
        <fullName evidence="1">Unannotated protein</fullName>
    </submittedName>
</protein>
<organism evidence="1">
    <name type="scientific">freshwater metagenome</name>
    <dbReference type="NCBI Taxonomy" id="449393"/>
    <lineage>
        <taxon>unclassified sequences</taxon>
        <taxon>metagenomes</taxon>
        <taxon>ecological metagenomes</taxon>
    </lineage>
</organism>
<evidence type="ECO:0000313" key="1">
    <source>
        <dbReference type="EMBL" id="CAB4879387.1"/>
    </source>
</evidence>
<sequence length="395" mass="42229">MKQCHATVEDNRFFQGLQSLSSNSSSTVTFNPNEGLAEVILTVQLPQPSGAGGVGLALPLGWGYNLLRRIGYRYGSSQLYYITGAQNLIQSLSLCEDSGKKQQILFLGGQAMTSVADWADPVKRTAYVYLRLPHSSPALSGGALPFPTDVLTAPVQLQIDLQDFTQVISALAGSDPVPSSLSSGSVNFTQVTMQDAGDLIARRFDMSKHALTIPLVEGWTQEAVSFPFTAGASGDFSLSLTGCKAGDLKKLRVWFTAPADTSGTVKNAIYYPPSSIRFAINGLIYLDSQSGSYLLTNVLRRRVPPSVTASYLAAPAPPAFTATPVASTWVEIDLATPYTIGNSCEVALLHGVPVMNSVLNLTGNMPVANQAYVCNVEYVLNCSWMASRGSAEFVF</sequence>
<dbReference type="AlphaFoldDB" id="A0A6J7E8G3"/>
<name>A0A6J7E8G3_9ZZZZ</name>
<accession>A0A6J7E8G3</accession>